<evidence type="ECO:0000256" key="1">
    <source>
        <dbReference type="ARBA" id="ARBA00008225"/>
    </source>
</evidence>
<dbReference type="InterPro" id="IPR043957">
    <property type="entry name" value="Vanin_C"/>
</dbReference>
<dbReference type="Gene3D" id="3.60.110.10">
    <property type="entry name" value="Carbon-nitrogen hydrolase"/>
    <property type="match status" value="1"/>
</dbReference>
<protein>
    <recommendedName>
        <fullName evidence="4">CN hydrolase domain-containing protein</fullName>
    </recommendedName>
</protein>
<dbReference type="Pfam" id="PF19018">
    <property type="entry name" value="Vanin_C"/>
    <property type="match status" value="1"/>
</dbReference>
<accession>A0A8K0DBB3</accession>
<evidence type="ECO:0000313" key="5">
    <source>
        <dbReference type="EMBL" id="KAF2897745.1"/>
    </source>
</evidence>
<evidence type="ECO:0000256" key="2">
    <source>
        <dbReference type="ARBA" id="ARBA00022801"/>
    </source>
</evidence>
<dbReference type="Pfam" id="PF00795">
    <property type="entry name" value="CN_hydrolase"/>
    <property type="match status" value="1"/>
</dbReference>
<name>A0A8K0DBB3_IGNLU</name>
<sequence length="521" mass="58297">MKVFEISVLLTLLAIGNVYAQQDTYTAAVLEYSPILSGISPTDNILKNSRAYVNYMINAKRQGVEIIVFPEDGLTGWDIGIENFDHVSTEVPDPSEKISPCIRTQHGNYSKFFVDLSCGARDQRIYAVVNLIESSYTHDKKKIYYNTNVAFDRTGAVIARYRKINLYDEPDHTVGDKSQVSTFETDFGVKFGTFICFDILFKYPAVNMLSDPTVTDIAYSVAWFSELPFFHSLSVQHGFAKSHGVNLLVAGMNNPAERNGGSGIYLHDGRIAETYLSGYRSSRLIIRQVPKIRARKDLSNTCQASSDTPRYTLEDVNFFRTKESDLSLYTFKSVDLNKKELSDTVCSKGNNFCCSFNISIDKARDIRPNYAYKLTAFFGVTKVSLTKTIGLRNCGLIACLNESESSCGGRHTQPLIGVTFKSISVRGNFDTKDFHGQPATLNFDMNPSTDYMYCTKTANDEQEISLSTTRPHNSLLTFGIVGRAFNHDDSAVRVISKANVNDVSIYLVLCISIFVYLVQNE</sequence>
<comment type="similarity">
    <text evidence="1">Belongs to the carbon-nitrogen hydrolase superfamily. BTD/VNN family.</text>
</comment>
<feature type="domain" description="CN hydrolase" evidence="4">
    <location>
        <begin position="25"/>
        <end position="291"/>
    </location>
</feature>
<feature type="chain" id="PRO_5035470939" description="CN hydrolase domain-containing protein" evidence="3">
    <location>
        <begin position="21"/>
        <end position="521"/>
    </location>
</feature>
<dbReference type="Proteomes" id="UP000801492">
    <property type="component" value="Unassembled WGS sequence"/>
</dbReference>
<feature type="signal peptide" evidence="3">
    <location>
        <begin position="1"/>
        <end position="20"/>
    </location>
</feature>
<keyword evidence="2" id="KW-0378">Hydrolase</keyword>
<dbReference type="GO" id="GO:0016787">
    <property type="term" value="F:hydrolase activity"/>
    <property type="evidence" value="ECO:0007669"/>
    <property type="project" value="UniProtKB-KW"/>
</dbReference>
<dbReference type="InterPro" id="IPR003010">
    <property type="entry name" value="C-N_Hydrolase"/>
</dbReference>
<dbReference type="EMBL" id="VTPC01003938">
    <property type="protein sequence ID" value="KAF2897745.1"/>
    <property type="molecule type" value="Genomic_DNA"/>
</dbReference>
<dbReference type="InterPro" id="IPR036526">
    <property type="entry name" value="C-N_Hydrolase_sf"/>
</dbReference>
<keyword evidence="3" id="KW-0732">Signal</keyword>
<dbReference type="InterPro" id="IPR040154">
    <property type="entry name" value="Biotinidase/VNN"/>
</dbReference>
<dbReference type="SUPFAM" id="SSF56317">
    <property type="entry name" value="Carbon-nitrogen hydrolase"/>
    <property type="match status" value="1"/>
</dbReference>
<evidence type="ECO:0000313" key="6">
    <source>
        <dbReference type="Proteomes" id="UP000801492"/>
    </source>
</evidence>
<dbReference type="PANTHER" id="PTHR10609:SF14">
    <property type="entry name" value="BIOTINIDASE"/>
    <property type="match status" value="1"/>
</dbReference>
<dbReference type="AlphaFoldDB" id="A0A8K0DBB3"/>
<dbReference type="PROSITE" id="PS50263">
    <property type="entry name" value="CN_HYDROLASE"/>
    <property type="match status" value="1"/>
</dbReference>
<evidence type="ECO:0000256" key="3">
    <source>
        <dbReference type="SAM" id="SignalP"/>
    </source>
</evidence>
<organism evidence="5 6">
    <name type="scientific">Ignelater luminosus</name>
    <name type="common">Cucubano</name>
    <name type="synonym">Pyrophorus luminosus</name>
    <dbReference type="NCBI Taxonomy" id="2038154"/>
    <lineage>
        <taxon>Eukaryota</taxon>
        <taxon>Metazoa</taxon>
        <taxon>Ecdysozoa</taxon>
        <taxon>Arthropoda</taxon>
        <taxon>Hexapoda</taxon>
        <taxon>Insecta</taxon>
        <taxon>Pterygota</taxon>
        <taxon>Neoptera</taxon>
        <taxon>Endopterygota</taxon>
        <taxon>Coleoptera</taxon>
        <taxon>Polyphaga</taxon>
        <taxon>Elateriformia</taxon>
        <taxon>Elateroidea</taxon>
        <taxon>Elateridae</taxon>
        <taxon>Agrypninae</taxon>
        <taxon>Pyrophorini</taxon>
        <taxon>Ignelater</taxon>
    </lineage>
</organism>
<evidence type="ECO:0000259" key="4">
    <source>
        <dbReference type="PROSITE" id="PS50263"/>
    </source>
</evidence>
<keyword evidence="6" id="KW-1185">Reference proteome</keyword>
<dbReference type="PANTHER" id="PTHR10609">
    <property type="entry name" value="BIOTINIDASE-RELATED"/>
    <property type="match status" value="1"/>
</dbReference>
<gene>
    <name evidence="5" type="ORF">ILUMI_08431</name>
</gene>
<comment type="caution">
    <text evidence="5">The sequence shown here is derived from an EMBL/GenBank/DDBJ whole genome shotgun (WGS) entry which is preliminary data.</text>
</comment>
<proteinExistence type="inferred from homology"/>
<dbReference type="OrthoDB" id="10250282at2759"/>
<reference evidence="5" key="1">
    <citation type="submission" date="2019-08" db="EMBL/GenBank/DDBJ databases">
        <title>The genome of the North American firefly Photinus pyralis.</title>
        <authorList>
            <consortium name="Photinus pyralis genome working group"/>
            <person name="Fallon T.R."/>
            <person name="Sander Lower S.E."/>
            <person name="Weng J.-K."/>
        </authorList>
    </citation>
    <scope>NUCLEOTIDE SEQUENCE</scope>
    <source>
        <strain evidence="5">TRF0915ILg1</strain>
        <tissue evidence="5">Whole body</tissue>
    </source>
</reference>